<dbReference type="EMBL" id="LSFM01000023">
    <property type="protein sequence ID" value="OBY63005.1"/>
    <property type="molecule type" value="Genomic_DNA"/>
</dbReference>
<evidence type="ECO:0008006" key="4">
    <source>
        <dbReference type="Google" id="ProtNLM"/>
    </source>
</evidence>
<comment type="caution">
    <text evidence="2">The sequence shown here is derived from an EMBL/GenBank/DDBJ whole genome shotgun (WGS) entry which is preliminary data.</text>
</comment>
<name>A0A1B8TU81_9FLAO</name>
<dbReference type="KEGG" id="pob:LPB03_12795"/>
<evidence type="ECO:0000313" key="2">
    <source>
        <dbReference type="EMBL" id="OBY63005.1"/>
    </source>
</evidence>
<dbReference type="RefSeq" id="WP_065319982.1">
    <property type="nucleotide sequence ID" value="NZ_CP017477.1"/>
</dbReference>
<dbReference type="AlphaFoldDB" id="A0A1B8TU81"/>
<proteinExistence type="predicted"/>
<dbReference type="Proteomes" id="UP000092584">
    <property type="component" value="Unassembled WGS sequence"/>
</dbReference>
<feature type="coiled-coil region" evidence="1">
    <location>
        <begin position="98"/>
        <end position="154"/>
    </location>
</feature>
<dbReference type="PROSITE" id="PS51257">
    <property type="entry name" value="PROKAR_LIPOPROTEIN"/>
    <property type="match status" value="1"/>
</dbReference>
<sequence>MKLIKKITAILTITSFLLVSCNQKEKEYNLTLNDGTEVFYNSNDESAISIMGWSEFNEINKDLLNLKDKEYNITINSLEGLNGAITNLANTVPSSLKTEEVLEDISDLQEEYTKLINEKNAPLKNVKQNIEELVEKFDDLREELNETVEDYIKK</sequence>
<reference evidence="3" key="1">
    <citation type="submission" date="2016-02" db="EMBL/GenBank/DDBJ databases">
        <authorList>
            <person name="Shin S.-K."/>
            <person name="Yi H."/>
            <person name="Kim E."/>
        </authorList>
    </citation>
    <scope>NUCLEOTIDE SEQUENCE [LARGE SCALE GENOMIC DNA]</scope>
    <source>
        <strain evidence="3">LPB0003</strain>
    </source>
</reference>
<gene>
    <name evidence="2" type="ORF">LPB3_12810</name>
</gene>
<dbReference type="OrthoDB" id="1144672at2"/>
<keyword evidence="3" id="KW-1185">Reference proteome</keyword>
<organism evidence="2 3">
    <name type="scientific">Polaribacter vadi</name>
    <dbReference type="NCBI Taxonomy" id="1774273"/>
    <lineage>
        <taxon>Bacteria</taxon>
        <taxon>Pseudomonadati</taxon>
        <taxon>Bacteroidota</taxon>
        <taxon>Flavobacteriia</taxon>
        <taxon>Flavobacteriales</taxon>
        <taxon>Flavobacteriaceae</taxon>
    </lineage>
</organism>
<evidence type="ECO:0000256" key="1">
    <source>
        <dbReference type="SAM" id="Coils"/>
    </source>
</evidence>
<keyword evidence="1" id="KW-0175">Coiled coil</keyword>
<accession>A0A1B8TU81</accession>
<protein>
    <recommendedName>
        <fullName evidence="4">Lipoprotein</fullName>
    </recommendedName>
</protein>
<evidence type="ECO:0000313" key="3">
    <source>
        <dbReference type="Proteomes" id="UP000092584"/>
    </source>
</evidence>